<sequence length="215" mass="23973">MGAIRFEEYAPLGDFIMKSFERDQAAIEVRFPKVDGAYATAFRGKLAIVKQLEGTLVLTEEQKKATVELYAEADVVNNELNFLSAYFKDAGLPTDAIVTLKKALTRNNIEGALLQMKGLTDYIVANQTVLVDEGMAADFPTKLEDYRVSMAAKNTLQNSVLNARKTLVNENRGQYKELYAFIANIAKKGRLIFAGTVVEDEYNITKIVGRMRAKQ</sequence>
<evidence type="ECO:0000313" key="2">
    <source>
        <dbReference type="Proteomes" id="UP001460072"/>
    </source>
</evidence>
<keyword evidence="2" id="KW-1185">Reference proteome</keyword>
<comment type="caution">
    <text evidence="1">The sequence shown here is derived from an EMBL/GenBank/DDBJ whole genome shotgun (WGS) entry which is preliminary data.</text>
</comment>
<gene>
    <name evidence="1" type="ORF">WFZ85_05860</name>
</gene>
<name>A0ABU9N337_9FLAO</name>
<protein>
    <submittedName>
        <fullName evidence="1">Uncharacterized protein</fullName>
    </submittedName>
</protein>
<accession>A0ABU9N337</accession>
<organism evidence="1 2">
    <name type="scientific">Flavobacterium aureirubrum</name>
    <dbReference type="NCBI Taxonomy" id="3133147"/>
    <lineage>
        <taxon>Bacteria</taxon>
        <taxon>Pseudomonadati</taxon>
        <taxon>Bacteroidota</taxon>
        <taxon>Flavobacteriia</taxon>
        <taxon>Flavobacteriales</taxon>
        <taxon>Flavobacteriaceae</taxon>
        <taxon>Flavobacterium</taxon>
    </lineage>
</organism>
<reference evidence="1 2" key="1">
    <citation type="submission" date="2024-03" db="EMBL/GenBank/DDBJ databases">
        <title>Two novel species of the genus Flavobacterium exhibiting potentially degradation of complex polysaccharides.</title>
        <authorList>
            <person name="Lian X."/>
        </authorList>
    </citation>
    <scope>NUCLEOTIDE SEQUENCE [LARGE SCALE GENOMIC DNA]</scope>
    <source>
        <strain evidence="2">j3</strain>
    </source>
</reference>
<dbReference type="EMBL" id="JBCGDO010000005">
    <property type="protein sequence ID" value="MEM0542131.1"/>
    <property type="molecule type" value="Genomic_DNA"/>
</dbReference>
<dbReference type="Proteomes" id="UP001460072">
    <property type="component" value="Unassembled WGS sequence"/>
</dbReference>
<evidence type="ECO:0000313" key="1">
    <source>
        <dbReference type="EMBL" id="MEM0542131.1"/>
    </source>
</evidence>
<dbReference type="RefSeq" id="WP_342695355.1">
    <property type="nucleotide sequence ID" value="NZ_JBCGDO010000005.1"/>
</dbReference>
<proteinExistence type="predicted"/>